<organism evidence="1 2">
    <name type="scientific">Acetonema longum DSM 6540</name>
    <dbReference type="NCBI Taxonomy" id="1009370"/>
    <lineage>
        <taxon>Bacteria</taxon>
        <taxon>Bacillati</taxon>
        <taxon>Bacillota</taxon>
        <taxon>Negativicutes</taxon>
        <taxon>Acetonemataceae</taxon>
        <taxon>Acetonema</taxon>
    </lineage>
</organism>
<dbReference type="STRING" id="1009370.ALO_17466"/>
<keyword evidence="2" id="KW-1185">Reference proteome</keyword>
<gene>
    <name evidence="1" type="ORF">ALO_17466</name>
</gene>
<sequence>MKRIEQKMLALEKALQHVNDPDNIIIYEPGPGEPEKSIEHFHKQYPDYDGVLIILPEIERDDD</sequence>
<proteinExistence type="predicted"/>
<dbReference type="Proteomes" id="UP000003240">
    <property type="component" value="Unassembled WGS sequence"/>
</dbReference>
<dbReference type="EMBL" id="AFGF01000197">
    <property type="protein sequence ID" value="EGO62588.1"/>
    <property type="molecule type" value="Genomic_DNA"/>
</dbReference>
<reference evidence="1 2" key="1">
    <citation type="journal article" date="2011" name="EMBO J.">
        <title>Structural diversity of bacterial flagellar motors.</title>
        <authorList>
            <person name="Chen S."/>
            <person name="Beeby M."/>
            <person name="Murphy G.E."/>
            <person name="Leadbetter J.R."/>
            <person name="Hendrixson D.R."/>
            <person name="Briegel A."/>
            <person name="Li Z."/>
            <person name="Shi J."/>
            <person name="Tocheva E.I."/>
            <person name="Muller A."/>
            <person name="Dobro M.J."/>
            <person name="Jensen G.J."/>
        </authorList>
    </citation>
    <scope>NUCLEOTIDE SEQUENCE [LARGE SCALE GENOMIC DNA]</scope>
    <source>
        <strain evidence="1 2">DSM 6540</strain>
    </source>
</reference>
<comment type="caution">
    <text evidence="1">The sequence shown here is derived from an EMBL/GenBank/DDBJ whole genome shotgun (WGS) entry which is preliminary data.</text>
</comment>
<evidence type="ECO:0000313" key="2">
    <source>
        <dbReference type="Proteomes" id="UP000003240"/>
    </source>
</evidence>
<name>F7NN10_9FIRM</name>
<dbReference type="AlphaFoldDB" id="F7NN10"/>
<dbReference type="RefSeq" id="WP_004098210.1">
    <property type="nucleotide sequence ID" value="NZ_AFGF01000197.1"/>
</dbReference>
<evidence type="ECO:0000313" key="1">
    <source>
        <dbReference type="EMBL" id="EGO62588.1"/>
    </source>
</evidence>
<accession>F7NN10</accession>
<protein>
    <submittedName>
        <fullName evidence="1">Uncharacterized protein</fullName>
    </submittedName>
</protein>